<dbReference type="Proteomes" id="UP000185687">
    <property type="component" value="Unassembled WGS sequence"/>
</dbReference>
<evidence type="ECO:0000313" key="3">
    <source>
        <dbReference type="Proteomes" id="UP000185687"/>
    </source>
</evidence>
<dbReference type="InterPro" id="IPR057167">
    <property type="entry name" value="DUF7845"/>
</dbReference>
<reference evidence="2 3" key="1">
    <citation type="submission" date="2017-01" db="EMBL/GenBank/DDBJ databases">
        <authorList>
            <person name="Mah S.A."/>
            <person name="Swanson W.J."/>
            <person name="Moy G.W."/>
            <person name="Vacquier V.D."/>
        </authorList>
    </citation>
    <scope>NUCLEOTIDE SEQUENCE [LARGE SCALE GENOMIC DNA]</scope>
    <source>
        <strain evidence="2 3">CGMCC 1.8909</strain>
    </source>
</reference>
<organism evidence="2 3">
    <name type="scientific">Natronorubrum daqingense</name>
    <dbReference type="NCBI Taxonomy" id="588898"/>
    <lineage>
        <taxon>Archaea</taxon>
        <taxon>Methanobacteriati</taxon>
        <taxon>Methanobacteriota</taxon>
        <taxon>Stenosarchaea group</taxon>
        <taxon>Halobacteria</taxon>
        <taxon>Halobacteriales</taxon>
        <taxon>Natrialbaceae</taxon>
        <taxon>Natronorubrum</taxon>
    </lineage>
</organism>
<sequence>MSRVRQIATAPHECEGNLIFTENGLSPYWILGRLLIQRFDGYSGEIETEVDGEEWTVNLKYQKSGIAPRLQDDVTNERLYEYRISGYGRGERKANFLIQPRFADMRHYETGDQVSTPFDNIPEDEGVNVRFAGSNLEPLEFRRLLPTFVQVLAREGNLPINTDYFAGEVHGMSNITTYERYVRLNRSWSPKVVGRAGIMQRLMHLCATEKGSKFEYRVDNEDIVGYNHRVRLPTPDAKRLISGHRFGKQIKHYHPKYVREDDETDPLYHPKVGVLLKKKLNSNRSFRWEDHRKLRREIDETLINVLSWSGVPVQVDQTTYVPDDHFDAVASEKPVELFADPTPELETEQNAMILQTFVGLRESDERVLETLVTDGGKQHPNELAENTGRSISTVYRTLDRLRGVLRNDNACVSFASKKFEQDITAIVEQVEFGIENAADRVSKLYNLETKSASSNAWQQFCTKYSASLVGVADEEDTTLRIDTILSKLKSSSNPRIQDVLAEAVDAWRSIGRDPLELRTADVQWRSDPDAWEYGKVNPTLR</sequence>
<feature type="domain" description="DUF7845" evidence="1">
    <location>
        <begin position="6"/>
        <end position="328"/>
    </location>
</feature>
<protein>
    <recommendedName>
        <fullName evidence="1">DUF7845 domain-containing protein</fullName>
    </recommendedName>
</protein>
<gene>
    <name evidence="2" type="ORF">SAMN05421809_1608</name>
</gene>
<dbReference type="SUPFAM" id="SSF46785">
    <property type="entry name" value="Winged helix' DNA-binding domain"/>
    <property type="match status" value="1"/>
</dbReference>
<dbReference type="Pfam" id="PF25227">
    <property type="entry name" value="DUF7845"/>
    <property type="match status" value="1"/>
</dbReference>
<name>A0A1N7CBG5_9EURY</name>
<accession>A0A1N7CBG5</accession>
<dbReference type="EMBL" id="FTNP01000002">
    <property type="protein sequence ID" value="SIR60787.1"/>
    <property type="molecule type" value="Genomic_DNA"/>
</dbReference>
<evidence type="ECO:0000313" key="2">
    <source>
        <dbReference type="EMBL" id="SIR60787.1"/>
    </source>
</evidence>
<proteinExistence type="predicted"/>
<keyword evidence="3" id="KW-1185">Reference proteome</keyword>
<evidence type="ECO:0000259" key="1">
    <source>
        <dbReference type="Pfam" id="PF25227"/>
    </source>
</evidence>
<dbReference type="InterPro" id="IPR036390">
    <property type="entry name" value="WH_DNA-bd_sf"/>
</dbReference>
<dbReference type="AlphaFoldDB" id="A0A1N7CBG5"/>